<keyword evidence="5" id="KW-1185">Reference proteome</keyword>
<evidence type="ECO:0000256" key="2">
    <source>
        <dbReference type="ARBA" id="ARBA00022840"/>
    </source>
</evidence>
<feature type="domain" description="Protein kinase" evidence="3">
    <location>
        <begin position="1"/>
        <end position="195"/>
    </location>
</feature>
<gene>
    <name evidence="4" type="ORF">GBAR_LOCUS25258</name>
</gene>
<dbReference type="InterPro" id="IPR051681">
    <property type="entry name" value="Ser/Thr_Kinases-Pseudokinases"/>
</dbReference>
<dbReference type="AlphaFoldDB" id="A0AA35TDB4"/>
<dbReference type="Pfam" id="PF00069">
    <property type="entry name" value="Pkinase"/>
    <property type="match status" value="1"/>
</dbReference>
<dbReference type="InterPro" id="IPR008266">
    <property type="entry name" value="Tyr_kinase_AS"/>
</dbReference>
<evidence type="ECO:0000256" key="1">
    <source>
        <dbReference type="ARBA" id="ARBA00022741"/>
    </source>
</evidence>
<organism evidence="4 5">
    <name type="scientific">Geodia barretti</name>
    <name type="common">Barrett's horny sponge</name>
    <dbReference type="NCBI Taxonomy" id="519541"/>
    <lineage>
        <taxon>Eukaryota</taxon>
        <taxon>Metazoa</taxon>
        <taxon>Porifera</taxon>
        <taxon>Demospongiae</taxon>
        <taxon>Heteroscleromorpha</taxon>
        <taxon>Tetractinellida</taxon>
        <taxon>Astrophorina</taxon>
        <taxon>Geodiidae</taxon>
        <taxon>Geodia</taxon>
    </lineage>
</organism>
<dbReference type="EMBL" id="CASHTH010003494">
    <property type="protein sequence ID" value="CAI8045664.1"/>
    <property type="molecule type" value="Genomic_DNA"/>
</dbReference>
<dbReference type="PROSITE" id="PS50011">
    <property type="entry name" value="PROTEIN_KINASE_DOM"/>
    <property type="match status" value="1"/>
</dbReference>
<name>A0AA35TDB4_GEOBA</name>
<dbReference type="GO" id="GO:0097527">
    <property type="term" value="P:necroptotic signaling pathway"/>
    <property type="evidence" value="ECO:0007669"/>
    <property type="project" value="TreeGrafter"/>
</dbReference>
<sequence length="210" mass="24189">MELMEQSLTDFLESRQRALPYHVQVNITYDITLALDYLHGNGIQHRDLSSNNILLTAGSRAKLTDFGMSKMVDLNPRMSRNKQTMCPGTEVYMPPEALLDVPVYSDKIDVFSTGVLIVQIITRRFPKPTARHNPVIDPRYQKRILVPIPELERRKNDLQEVFMTHSLRPMALECLKDEEKERPTAGNLCQRLAQLRSTPEYGESKSQYNQ</sequence>
<protein>
    <submittedName>
        <fullName evidence="4">Probable serine/threonine-protein kinase DDB_G0281745</fullName>
    </submittedName>
</protein>
<dbReference type="GO" id="GO:0004672">
    <property type="term" value="F:protein kinase activity"/>
    <property type="evidence" value="ECO:0007669"/>
    <property type="project" value="InterPro"/>
</dbReference>
<evidence type="ECO:0000313" key="5">
    <source>
        <dbReference type="Proteomes" id="UP001174909"/>
    </source>
</evidence>
<keyword evidence="4" id="KW-0418">Kinase</keyword>
<proteinExistence type="predicted"/>
<dbReference type="InterPro" id="IPR011009">
    <property type="entry name" value="Kinase-like_dom_sf"/>
</dbReference>
<accession>A0AA35TDB4</accession>
<dbReference type="Proteomes" id="UP001174909">
    <property type="component" value="Unassembled WGS sequence"/>
</dbReference>
<dbReference type="PANTHER" id="PTHR44329">
    <property type="entry name" value="SERINE/THREONINE-PROTEIN KINASE TNNI3K-RELATED"/>
    <property type="match status" value="1"/>
</dbReference>
<keyword evidence="1" id="KW-0547">Nucleotide-binding</keyword>
<evidence type="ECO:0000313" key="4">
    <source>
        <dbReference type="EMBL" id="CAI8045664.1"/>
    </source>
</evidence>
<dbReference type="PROSITE" id="PS00109">
    <property type="entry name" value="PROTEIN_KINASE_TYR"/>
    <property type="match status" value="1"/>
</dbReference>
<dbReference type="InterPro" id="IPR000719">
    <property type="entry name" value="Prot_kinase_dom"/>
</dbReference>
<evidence type="ECO:0000259" key="3">
    <source>
        <dbReference type="PROSITE" id="PS50011"/>
    </source>
</evidence>
<dbReference type="PANTHER" id="PTHR44329:SF298">
    <property type="entry name" value="MIXED LINEAGE KINASE DOMAIN-LIKE PROTEIN"/>
    <property type="match status" value="1"/>
</dbReference>
<dbReference type="Gene3D" id="1.10.510.10">
    <property type="entry name" value="Transferase(Phosphotransferase) domain 1"/>
    <property type="match status" value="1"/>
</dbReference>
<keyword evidence="4" id="KW-0808">Transferase</keyword>
<dbReference type="GO" id="GO:0005524">
    <property type="term" value="F:ATP binding"/>
    <property type="evidence" value="ECO:0007669"/>
    <property type="project" value="UniProtKB-KW"/>
</dbReference>
<dbReference type="SUPFAM" id="SSF56112">
    <property type="entry name" value="Protein kinase-like (PK-like)"/>
    <property type="match status" value="1"/>
</dbReference>
<reference evidence="4" key="1">
    <citation type="submission" date="2023-03" db="EMBL/GenBank/DDBJ databases">
        <authorList>
            <person name="Steffen K."/>
            <person name="Cardenas P."/>
        </authorList>
    </citation>
    <scope>NUCLEOTIDE SEQUENCE</scope>
</reference>
<comment type="caution">
    <text evidence="4">The sequence shown here is derived from an EMBL/GenBank/DDBJ whole genome shotgun (WGS) entry which is preliminary data.</text>
</comment>
<feature type="non-terminal residue" evidence="4">
    <location>
        <position position="210"/>
    </location>
</feature>
<keyword evidence="2" id="KW-0067">ATP-binding</keyword>